<comment type="caution">
    <text evidence="2">The sequence shown here is derived from an EMBL/GenBank/DDBJ whole genome shotgun (WGS) entry which is preliminary data.</text>
</comment>
<evidence type="ECO:0000256" key="1">
    <source>
        <dbReference type="SAM" id="SignalP"/>
    </source>
</evidence>
<name>A0A0V1G0S1_TRIPS</name>
<evidence type="ECO:0000313" key="3">
    <source>
        <dbReference type="Proteomes" id="UP000054995"/>
    </source>
</evidence>
<keyword evidence="3" id="KW-1185">Reference proteome</keyword>
<organism evidence="2 3">
    <name type="scientific">Trichinella pseudospiralis</name>
    <name type="common">Parasitic roundworm</name>
    <dbReference type="NCBI Taxonomy" id="6337"/>
    <lineage>
        <taxon>Eukaryota</taxon>
        <taxon>Metazoa</taxon>
        <taxon>Ecdysozoa</taxon>
        <taxon>Nematoda</taxon>
        <taxon>Enoplea</taxon>
        <taxon>Dorylaimia</taxon>
        <taxon>Trichinellida</taxon>
        <taxon>Trichinellidae</taxon>
        <taxon>Trichinella</taxon>
    </lineage>
</organism>
<accession>A0A0V1G0S1</accession>
<dbReference type="EMBL" id="JYDT01000010">
    <property type="protein sequence ID" value="KRY91851.1"/>
    <property type="molecule type" value="Genomic_DNA"/>
</dbReference>
<protein>
    <submittedName>
        <fullName evidence="2">Uncharacterized protein</fullName>
    </submittedName>
</protein>
<sequence>MSVVIWLLWWSFHSRTQASSSAKAELILHDDLRRPDPNPKLVWDHFLSVSETTAALRPEKTTVAAVGSGALVVQHNVSQSVTSPMHPFQTTHSLALSQQTQTDRHVPCLLACLLAIWSLAVDVSVPVSGGDALTVTILSTWI</sequence>
<proteinExistence type="predicted"/>
<reference evidence="2 3" key="1">
    <citation type="submission" date="2015-01" db="EMBL/GenBank/DDBJ databases">
        <title>Evolution of Trichinella species and genotypes.</title>
        <authorList>
            <person name="Korhonen P.K."/>
            <person name="Edoardo P."/>
            <person name="Giuseppe L.R."/>
            <person name="Gasser R.B."/>
        </authorList>
    </citation>
    <scope>NUCLEOTIDE SEQUENCE [LARGE SCALE GENOMIC DNA]</scope>
    <source>
        <strain evidence="2">ISS470</strain>
    </source>
</reference>
<evidence type="ECO:0000313" key="2">
    <source>
        <dbReference type="EMBL" id="KRY91851.1"/>
    </source>
</evidence>
<feature type="signal peptide" evidence="1">
    <location>
        <begin position="1"/>
        <end position="18"/>
    </location>
</feature>
<feature type="chain" id="PRO_5006878372" evidence="1">
    <location>
        <begin position="19"/>
        <end position="142"/>
    </location>
</feature>
<dbReference type="Proteomes" id="UP000054995">
    <property type="component" value="Unassembled WGS sequence"/>
</dbReference>
<dbReference type="AlphaFoldDB" id="A0A0V1G0S1"/>
<keyword evidence="1" id="KW-0732">Signal</keyword>
<gene>
    <name evidence="2" type="ORF">T4D_3959</name>
</gene>